<gene>
    <name evidence="10" type="ORF">H8R02_20275</name>
</gene>
<evidence type="ECO:0000313" key="10">
    <source>
        <dbReference type="EMBL" id="MBC5766813.1"/>
    </source>
</evidence>
<feature type="transmembrane region" description="Helical" evidence="8">
    <location>
        <begin position="185"/>
        <end position="206"/>
    </location>
</feature>
<evidence type="ECO:0000256" key="6">
    <source>
        <dbReference type="ARBA" id="ARBA00022989"/>
    </source>
</evidence>
<dbReference type="PROSITE" id="PS51012">
    <property type="entry name" value="ABC_TM2"/>
    <property type="match status" value="1"/>
</dbReference>
<comment type="caution">
    <text evidence="10">The sequence shown here is derived from an EMBL/GenBank/DDBJ whole genome shotgun (WGS) entry which is preliminary data.</text>
</comment>
<evidence type="ECO:0000256" key="7">
    <source>
        <dbReference type="ARBA" id="ARBA00023136"/>
    </source>
</evidence>
<evidence type="ECO:0000313" key="11">
    <source>
        <dbReference type="Proteomes" id="UP000596827"/>
    </source>
</evidence>
<dbReference type="GO" id="GO:0005886">
    <property type="term" value="C:plasma membrane"/>
    <property type="evidence" value="ECO:0007669"/>
    <property type="project" value="UniProtKB-SubCell"/>
</dbReference>
<sequence length="378" mass="41269">MILKLSVGRMLAVFIKEFQQMLRDRLTFAMAVGIPVLQLILFGYAINTDPKGLPTALVAADDSPMARSISASLQNTGYFRIVHQGTSEREAEHLLETGDAQFVVVIPPQFGRRLVRGEKPQLLVAVDATDPSAAGNALAALSGVASRALQPDLHGPLQPLRAEAPAYDVVVHRRYNPEGLSRYNIVPGLVGTILTMTMVMLTGLGMTRERERGTMENLLATPVLPAEVMAGKILPYVVIGYIQLGVILGAAWLLFDVPMTGSVLLLLGMIGIFIVANLGVGFTFSTIARNQLQAVQMTFFFFLPSMLLSGFMFPFRGMPQWAQWLGEVLPLTHFLRIVRGIMLKGAQAADLWGDVWPMLAFMGVAGAVALMRYRQTID</sequence>
<evidence type="ECO:0000256" key="3">
    <source>
        <dbReference type="ARBA" id="ARBA00022448"/>
    </source>
</evidence>
<protein>
    <submittedName>
        <fullName evidence="10">ABC transporter permease</fullName>
    </submittedName>
</protein>
<name>A0A923MCC9_9BURK</name>
<keyword evidence="5 8" id="KW-0812">Transmembrane</keyword>
<evidence type="ECO:0000256" key="1">
    <source>
        <dbReference type="ARBA" id="ARBA00004651"/>
    </source>
</evidence>
<dbReference type="Gene3D" id="3.40.1710.10">
    <property type="entry name" value="abc type-2 transporter like domain"/>
    <property type="match status" value="1"/>
</dbReference>
<dbReference type="EMBL" id="JACORU010000008">
    <property type="protein sequence ID" value="MBC5766813.1"/>
    <property type="molecule type" value="Genomic_DNA"/>
</dbReference>
<comment type="similarity">
    <text evidence="2">Belongs to the ABC-2 integral membrane protein family.</text>
</comment>
<keyword evidence="4" id="KW-1003">Cell membrane</keyword>
<evidence type="ECO:0000256" key="2">
    <source>
        <dbReference type="ARBA" id="ARBA00007783"/>
    </source>
</evidence>
<organism evidence="10 11">
    <name type="scientific">Ramlibacter albus</name>
    <dbReference type="NCBI Taxonomy" id="2079448"/>
    <lineage>
        <taxon>Bacteria</taxon>
        <taxon>Pseudomonadati</taxon>
        <taxon>Pseudomonadota</taxon>
        <taxon>Betaproteobacteria</taxon>
        <taxon>Burkholderiales</taxon>
        <taxon>Comamonadaceae</taxon>
        <taxon>Ramlibacter</taxon>
    </lineage>
</organism>
<keyword evidence="7 8" id="KW-0472">Membrane</keyword>
<dbReference type="AlphaFoldDB" id="A0A923MCC9"/>
<comment type="subcellular location">
    <subcellularLocation>
        <location evidence="1">Cell membrane</location>
        <topology evidence="1">Multi-pass membrane protein</topology>
    </subcellularLocation>
</comment>
<evidence type="ECO:0000259" key="9">
    <source>
        <dbReference type="PROSITE" id="PS51012"/>
    </source>
</evidence>
<dbReference type="RefSeq" id="WP_187083310.1">
    <property type="nucleotide sequence ID" value="NZ_JACORU010000008.1"/>
</dbReference>
<evidence type="ECO:0000256" key="4">
    <source>
        <dbReference type="ARBA" id="ARBA00022475"/>
    </source>
</evidence>
<dbReference type="Pfam" id="PF12698">
    <property type="entry name" value="ABC2_membrane_3"/>
    <property type="match status" value="1"/>
</dbReference>
<dbReference type="GO" id="GO:0140359">
    <property type="term" value="F:ABC-type transporter activity"/>
    <property type="evidence" value="ECO:0007669"/>
    <property type="project" value="InterPro"/>
</dbReference>
<keyword evidence="3" id="KW-0813">Transport</keyword>
<feature type="transmembrane region" description="Helical" evidence="8">
    <location>
        <begin position="233"/>
        <end position="255"/>
    </location>
</feature>
<dbReference type="InterPro" id="IPR013525">
    <property type="entry name" value="ABC2_TM"/>
</dbReference>
<keyword evidence="6 8" id="KW-1133">Transmembrane helix</keyword>
<evidence type="ECO:0000256" key="8">
    <source>
        <dbReference type="SAM" id="Phobius"/>
    </source>
</evidence>
<dbReference type="Proteomes" id="UP000596827">
    <property type="component" value="Unassembled WGS sequence"/>
</dbReference>
<reference evidence="10" key="1">
    <citation type="submission" date="2020-08" db="EMBL/GenBank/DDBJ databases">
        <title>Ramlibacter sp. GTP1 16S ribosomal RNA gene genome sequencing and assembly.</title>
        <authorList>
            <person name="Kang M."/>
        </authorList>
    </citation>
    <scope>NUCLEOTIDE SEQUENCE</scope>
    <source>
        <strain evidence="10">GTP1</strain>
    </source>
</reference>
<dbReference type="InterPro" id="IPR047817">
    <property type="entry name" value="ABC2_TM_bact-type"/>
</dbReference>
<feature type="transmembrane region" description="Helical" evidence="8">
    <location>
        <begin position="261"/>
        <end position="282"/>
    </location>
</feature>
<evidence type="ECO:0000256" key="5">
    <source>
        <dbReference type="ARBA" id="ARBA00022692"/>
    </source>
</evidence>
<dbReference type="PANTHER" id="PTHR30294">
    <property type="entry name" value="MEMBRANE COMPONENT OF ABC TRANSPORTER YHHJ-RELATED"/>
    <property type="match status" value="1"/>
</dbReference>
<dbReference type="InterPro" id="IPR051449">
    <property type="entry name" value="ABC-2_transporter_component"/>
</dbReference>
<dbReference type="PANTHER" id="PTHR30294:SF29">
    <property type="entry name" value="MULTIDRUG ABC TRANSPORTER PERMEASE YBHS-RELATED"/>
    <property type="match status" value="1"/>
</dbReference>
<feature type="transmembrane region" description="Helical" evidence="8">
    <location>
        <begin position="294"/>
        <end position="315"/>
    </location>
</feature>
<feature type="domain" description="ABC transmembrane type-2" evidence="9">
    <location>
        <begin position="147"/>
        <end position="376"/>
    </location>
</feature>
<accession>A0A923MCC9</accession>
<feature type="transmembrane region" description="Helical" evidence="8">
    <location>
        <begin position="355"/>
        <end position="373"/>
    </location>
</feature>
<proteinExistence type="inferred from homology"/>
<keyword evidence="11" id="KW-1185">Reference proteome</keyword>
<feature type="transmembrane region" description="Helical" evidence="8">
    <location>
        <begin position="26"/>
        <end position="46"/>
    </location>
</feature>